<comment type="caution">
    <text evidence="3">The sequence shown here is derived from an EMBL/GenBank/DDBJ whole genome shotgun (WGS) entry which is preliminary data.</text>
</comment>
<feature type="chain" id="PRO_5031400848" evidence="2">
    <location>
        <begin position="18"/>
        <end position="172"/>
    </location>
</feature>
<reference evidence="3 4" key="1">
    <citation type="submission" date="2020-08" db="EMBL/GenBank/DDBJ databases">
        <title>Genomic Encyclopedia of Type Strains, Phase IV (KMG-V): Genome sequencing to study the core and pangenomes of soil and plant-associated prokaryotes.</title>
        <authorList>
            <person name="Whitman W."/>
        </authorList>
    </citation>
    <scope>NUCLEOTIDE SEQUENCE [LARGE SCALE GENOMIC DNA]</scope>
    <source>
        <strain evidence="3 4">JPY162</strain>
    </source>
</reference>
<dbReference type="Proteomes" id="UP000592820">
    <property type="component" value="Unassembled WGS sequence"/>
</dbReference>
<protein>
    <submittedName>
        <fullName evidence="3">Uncharacterized protein</fullName>
    </submittedName>
</protein>
<dbReference type="EMBL" id="JACHDE010000005">
    <property type="protein sequence ID" value="MBB5401246.1"/>
    <property type="molecule type" value="Genomic_DNA"/>
</dbReference>
<feature type="compositionally biased region" description="Low complexity" evidence="1">
    <location>
        <begin position="63"/>
        <end position="79"/>
    </location>
</feature>
<accession>A0A7W8L8R6</accession>
<feature type="compositionally biased region" description="Low complexity" evidence="1">
    <location>
        <begin position="40"/>
        <end position="54"/>
    </location>
</feature>
<dbReference type="AlphaFoldDB" id="A0A7W8L8R6"/>
<evidence type="ECO:0000256" key="1">
    <source>
        <dbReference type="SAM" id="MobiDB-lite"/>
    </source>
</evidence>
<name>A0A7W8L8R6_9BURK</name>
<organism evidence="3 4">
    <name type="scientific">Paraburkholderia youngii</name>
    <dbReference type="NCBI Taxonomy" id="2782701"/>
    <lineage>
        <taxon>Bacteria</taxon>
        <taxon>Pseudomonadati</taxon>
        <taxon>Pseudomonadota</taxon>
        <taxon>Betaproteobacteria</taxon>
        <taxon>Burkholderiales</taxon>
        <taxon>Burkholderiaceae</taxon>
        <taxon>Paraburkholderia</taxon>
    </lineage>
</organism>
<evidence type="ECO:0000313" key="4">
    <source>
        <dbReference type="Proteomes" id="UP000592820"/>
    </source>
</evidence>
<keyword evidence="2" id="KW-0732">Signal</keyword>
<evidence type="ECO:0000256" key="2">
    <source>
        <dbReference type="SAM" id="SignalP"/>
    </source>
</evidence>
<feature type="region of interest" description="Disordered" evidence="1">
    <location>
        <begin position="40"/>
        <end position="172"/>
    </location>
</feature>
<sequence length="172" mass="17556">MTQIRTLLIGTALTVFAATAAVAQTAQPATGIGGQAQIQSQGAAEMAPPSAAGAQGMQAPPSAQGMQQVPGAPAAQGVAAPPPGRLTASGSTDPFVQKRDADAKANAEYRAAKKSSKAELKAEQKAAKDQYKEQVRGAKLNQKADKQSANNEMKMEMEGQAAAQTDGADVKH</sequence>
<feature type="compositionally biased region" description="Basic and acidic residues" evidence="1">
    <location>
        <begin position="96"/>
        <end position="146"/>
    </location>
</feature>
<feature type="signal peptide" evidence="2">
    <location>
        <begin position="1"/>
        <end position="17"/>
    </location>
</feature>
<gene>
    <name evidence="3" type="ORF">HDG41_003311</name>
</gene>
<proteinExistence type="predicted"/>
<evidence type="ECO:0000313" key="3">
    <source>
        <dbReference type="EMBL" id="MBB5401246.1"/>
    </source>
</evidence>
<dbReference type="RefSeq" id="WP_184226539.1">
    <property type="nucleotide sequence ID" value="NZ_JACHDE010000005.1"/>
</dbReference>